<evidence type="ECO:0000256" key="11">
    <source>
        <dbReference type="ARBA" id="ARBA00024209"/>
    </source>
</evidence>
<evidence type="ECO:0000256" key="13">
    <source>
        <dbReference type="SAM" id="MobiDB-lite"/>
    </source>
</evidence>
<keyword evidence="8" id="KW-0862">Zinc</keyword>
<sequence>MRKLEEQQQSRGGGGGGGDGAATSYTDGSGIGPGLLVVAGIIVLVFVVSAAIHVLLRFLSQQSSSAGASSPVVIFRRGSAASAGGAAPAASPPPPCGGGMEDGEKDLIESLPLFTLSSALATLPKSSPDCAVCLSRFHPHDQLRLLPSCRHAFHSTCIDTWLRSSLSCPLCRSSILQEVPSPLPFPPPPPPPAPPLAPAAVLAGDATSGSFRVEIGCVSRRRTPEDPTAGPPHSRSYSLGSSFHYVVEEEVDAVVASVAASLREQRRKEHSKDLHATGPAPPGENVAEAAGGGGSRGWLMDYVERLASSASSSFSSLRFAGCGSRRIDGGAIAPGGAASWWDLEGGRRPPPAVQQNEEHDDDAGSFHSFFRWLVGVSS</sequence>
<evidence type="ECO:0000313" key="17">
    <source>
        <dbReference type="Proteomes" id="UP000663760"/>
    </source>
</evidence>
<evidence type="ECO:0000256" key="1">
    <source>
        <dbReference type="ARBA" id="ARBA00004167"/>
    </source>
</evidence>
<evidence type="ECO:0000256" key="9">
    <source>
        <dbReference type="ARBA" id="ARBA00022989"/>
    </source>
</evidence>
<evidence type="ECO:0000259" key="15">
    <source>
        <dbReference type="PROSITE" id="PS50089"/>
    </source>
</evidence>
<dbReference type="OrthoDB" id="8062037at2759"/>
<dbReference type="FunFam" id="3.30.40.10:FF:000366">
    <property type="entry name" value="E3 ubiquitin-protein ligase ATL4"/>
    <property type="match status" value="1"/>
</dbReference>
<feature type="compositionally biased region" description="Basic and acidic residues" evidence="13">
    <location>
        <begin position="266"/>
        <end position="275"/>
    </location>
</feature>
<keyword evidence="3" id="KW-0808">Transferase</keyword>
<dbReference type="GO" id="GO:0016020">
    <property type="term" value="C:membrane"/>
    <property type="evidence" value="ECO:0007669"/>
    <property type="project" value="UniProtKB-SubCell"/>
</dbReference>
<feature type="region of interest" description="Disordered" evidence="13">
    <location>
        <begin position="266"/>
        <end position="292"/>
    </location>
</feature>
<dbReference type="InterPro" id="IPR013083">
    <property type="entry name" value="Znf_RING/FYVE/PHD"/>
</dbReference>
<name>A0A7I8L1A2_SPIIN</name>
<accession>A0A7I8L1A2</accession>
<evidence type="ECO:0000256" key="2">
    <source>
        <dbReference type="ARBA" id="ARBA00004906"/>
    </source>
</evidence>
<dbReference type="EMBL" id="LR746273">
    <property type="protein sequence ID" value="CAA7403809.1"/>
    <property type="molecule type" value="Genomic_DNA"/>
</dbReference>
<keyword evidence="9 14" id="KW-1133">Transmembrane helix</keyword>
<dbReference type="SUPFAM" id="SSF57850">
    <property type="entry name" value="RING/U-box"/>
    <property type="match status" value="1"/>
</dbReference>
<dbReference type="Proteomes" id="UP000663760">
    <property type="component" value="Chromosome 10"/>
</dbReference>
<dbReference type="PROSITE" id="PS50089">
    <property type="entry name" value="ZF_RING_2"/>
    <property type="match status" value="1"/>
</dbReference>
<feature type="domain" description="RING-type" evidence="15">
    <location>
        <begin position="130"/>
        <end position="172"/>
    </location>
</feature>
<comment type="pathway">
    <text evidence="2">Protein modification; protein ubiquitination.</text>
</comment>
<comment type="similarity">
    <text evidence="11">Belongs to the RING-type zinc finger family. ATL subfamily.</text>
</comment>
<evidence type="ECO:0000256" key="8">
    <source>
        <dbReference type="ARBA" id="ARBA00022833"/>
    </source>
</evidence>
<keyword evidence="5" id="KW-0479">Metal-binding</keyword>
<feature type="region of interest" description="Disordered" evidence="13">
    <location>
        <begin position="1"/>
        <end position="21"/>
    </location>
</feature>
<comment type="subcellular location">
    <subcellularLocation>
        <location evidence="1">Membrane</location>
        <topology evidence="1">Single-pass membrane protein</topology>
    </subcellularLocation>
</comment>
<dbReference type="GO" id="GO:0016567">
    <property type="term" value="P:protein ubiquitination"/>
    <property type="evidence" value="ECO:0007669"/>
    <property type="project" value="TreeGrafter"/>
</dbReference>
<feature type="compositionally biased region" description="Gly residues" evidence="13">
    <location>
        <begin position="11"/>
        <end position="20"/>
    </location>
</feature>
<dbReference type="PANTHER" id="PTHR45768:SF16">
    <property type="entry name" value="E3 UBIQUITIN-PROTEIN LIGASE ATL4"/>
    <property type="match status" value="1"/>
</dbReference>
<feature type="region of interest" description="Disordered" evidence="13">
    <location>
        <begin position="341"/>
        <end position="362"/>
    </location>
</feature>
<protein>
    <recommendedName>
        <fullName evidence="15">RING-type domain-containing protein</fullName>
    </recommendedName>
</protein>
<evidence type="ECO:0000256" key="12">
    <source>
        <dbReference type="PROSITE-ProRule" id="PRU00175"/>
    </source>
</evidence>
<keyword evidence="17" id="KW-1185">Reference proteome</keyword>
<keyword evidence="10 14" id="KW-0472">Membrane</keyword>
<evidence type="ECO:0000256" key="14">
    <source>
        <dbReference type="SAM" id="Phobius"/>
    </source>
</evidence>
<keyword evidence="4 14" id="KW-0812">Transmembrane</keyword>
<feature type="transmembrane region" description="Helical" evidence="14">
    <location>
        <begin position="34"/>
        <end position="56"/>
    </location>
</feature>
<evidence type="ECO:0000313" key="16">
    <source>
        <dbReference type="EMBL" id="CAA7403809.1"/>
    </source>
</evidence>
<evidence type="ECO:0000256" key="5">
    <source>
        <dbReference type="ARBA" id="ARBA00022723"/>
    </source>
</evidence>
<gene>
    <name evidence="16" type="ORF">SI8410_10014487</name>
</gene>
<dbReference type="Gene3D" id="3.30.40.10">
    <property type="entry name" value="Zinc/RING finger domain, C3HC4 (zinc finger)"/>
    <property type="match status" value="1"/>
</dbReference>
<dbReference type="GO" id="GO:0008270">
    <property type="term" value="F:zinc ion binding"/>
    <property type="evidence" value="ECO:0007669"/>
    <property type="project" value="UniProtKB-KW"/>
</dbReference>
<evidence type="ECO:0000256" key="3">
    <source>
        <dbReference type="ARBA" id="ARBA00022679"/>
    </source>
</evidence>
<keyword evidence="6 12" id="KW-0863">Zinc-finger</keyword>
<proteinExistence type="inferred from homology"/>
<organism evidence="16 17">
    <name type="scientific">Spirodela intermedia</name>
    <name type="common">Intermediate duckweed</name>
    <dbReference type="NCBI Taxonomy" id="51605"/>
    <lineage>
        <taxon>Eukaryota</taxon>
        <taxon>Viridiplantae</taxon>
        <taxon>Streptophyta</taxon>
        <taxon>Embryophyta</taxon>
        <taxon>Tracheophyta</taxon>
        <taxon>Spermatophyta</taxon>
        <taxon>Magnoliopsida</taxon>
        <taxon>Liliopsida</taxon>
        <taxon>Araceae</taxon>
        <taxon>Lemnoideae</taxon>
        <taxon>Spirodela</taxon>
    </lineage>
</organism>
<dbReference type="PANTHER" id="PTHR45768">
    <property type="entry name" value="E3 UBIQUITIN-PROTEIN LIGASE RNF13-LIKE"/>
    <property type="match status" value="1"/>
</dbReference>
<dbReference type="AlphaFoldDB" id="A0A7I8L1A2"/>
<evidence type="ECO:0000256" key="6">
    <source>
        <dbReference type="ARBA" id="ARBA00022771"/>
    </source>
</evidence>
<evidence type="ECO:0000256" key="10">
    <source>
        <dbReference type="ARBA" id="ARBA00023136"/>
    </source>
</evidence>
<reference evidence="16" key="1">
    <citation type="submission" date="2020-02" db="EMBL/GenBank/DDBJ databases">
        <authorList>
            <person name="Scholz U."/>
            <person name="Mascher M."/>
            <person name="Fiebig A."/>
        </authorList>
    </citation>
    <scope>NUCLEOTIDE SEQUENCE</scope>
</reference>
<dbReference type="GO" id="GO:0016740">
    <property type="term" value="F:transferase activity"/>
    <property type="evidence" value="ECO:0007669"/>
    <property type="project" value="UniProtKB-KW"/>
</dbReference>
<evidence type="ECO:0000256" key="4">
    <source>
        <dbReference type="ARBA" id="ARBA00022692"/>
    </source>
</evidence>
<dbReference type="CDD" id="cd16461">
    <property type="entry name" value="RING-H2_EL5-like"/>
    <property type="match status" value="1"/>
</dbReference>
<keyword evidence="7" id="KW-0833">Ubl conjugation pathway</keyword>
<evidence type="ECO:0000256" key="7">
    <source>
        <dbReference type="ARBA" id="ARBA00022786"/>
    </source>
</evidence>
<dbReference type="InterPro" id="IPR001841">
    <property type="entry name" value="Znf_RING"/>
</dbReference>
<dbReference type="SMART" id="SM00184">
    <property type="entry name" value="RING"/>
    <property type="match status" value="1"/>
</dbReference>
<dbReference type="Pfam" id="PF13639">
    <property type="entry name" value="zf-RING_2"/>
    <property type="match status" value="1"/>
</dbReference>